<dbReference type="STRING" id="40149.A0A0E0CEA1"/>
<dbReference type="HOGENOM" id="CLU_856289_0_0_1"/>
<evidence type="ECO:0000256" key="1">
    <source>
        <dbReference type="SAM" id="MobiDB-lite"/>
    </source>
</evidence>
<dbReference type="Gene3D" id="3.90.70.10">
    <property type="entry name" value="Cysteine proteinases"/>
    <property type="match status" value="1"/>
</dbReference>
<dbReference type="SUPFAM" id="SSF54001">
    <property type="entry name" value="Cysteine proteinases"/>
    <property type="match status" value="1"/>
</dbReference>
<dbReference type="CDD" id="cd02257">
    <property type="entry name" value="Peptidase_C19"/>
    <property type="match status" value="1"/>
</dbReference>
<keyword evidence="3" id="KW-1185">Reference proteome</keyword>
<dbReference type="Proteomes" id="UP000008021">
    <property type="component" value="Chromosome 2"/>
</dbReference>
<dbReference type="AlphaFoldDB" id="A0A0E0CEA1"/>
<name>A0A0E0CEA1_9ORYZ</name>
<dbReference type="InterPro" id="IPR013083">
    <property type="entry name" value="Znf_RING/FYVE/PHD"/>
</dbReference>
<dbReference type="InterPro" id="IPR038765">
    <property type="entry name" value="Papain-like_cys_pep_sf"/>
</dbReference>
<sequence length="325" mass="36522">MNWAHDSMSQSDLGPVKNTGGHPERRKSAKPNRRRRLPPPSLRSRFPPLLQLLGLVAVLAARGALHLRRLPSSRAPGDAMDEESQPKSPSLERPAAATDANSGGGYRARHCRHVLYGEDDINLAIELIKTCDDTPMCNADNCDNTEGREISVCLDCESRFCTTHGKWHASINKHWVALVYKKPHVTYCFACEECYFIRTENFGEVTDVDEDDYIISYHEDEKGMIVDNVAGDHASGSVIGHACPIKVIPNLGNTCYLNSLMQCLLILEFIQQCLVLPPFHIIGLSSIVHIHTYVNESRYICVSRFIKIYMNVGNARKSYNLKRRE</sequence>
<reference evidence="2" key="1">
    <citation type="submission" date="2015-04" db="UniProtKB">
        <authorList>
            <consortium name="EnsemblPlants"/>
        </authorList>
    </citation>
    <scope>IDENTIFICATION</scope>
</reference>
<accession>A0A0E0CEA1</accession>
<dbReference type="Gene3D" id="3.30.40.10">
    <property type="entry name" value="Zinc/RING finger domain, C3HC4 (zinc finger)"/>
    <property type="match status" value="1"/>
</dbReference>
<reference evidence="2" key="2">
    <citation type="submission" date="2018-05" db="EMBL/GenBank/DDBJ databases">
        <title>OmerRS3 (Oryza meridionalis Reference Sequence Version 3).</title>
        <authorList>
            <person name="Zhang J."/>
            <person name="Kudrna D."/>
            <person name="Lee S."/>
            <person name="Talag J."/>
            <person name="Welchert J."/>
            <person name="Wing R.A."/>
        </authorList>
    </citation>
    <scope>NUCLEOTIDE SEQUENCE [LARGE SCALE GENOMIC DNA]</scope>
    <source>
        <strain evidence="2">cv. OR44</strain>
    </source>
</reference>
<feature type="region of interest" description="Disordered" evidence="1">
    <location>
        <begin position="71"/>
        <end position="105"/>
    </location>
</feature>
<organism evidence="2">
    <name type="scientific">Oryza meridionalis</name>
    <dbReference type="NCBI Taxonomy" id="40149"/>
    <lineage>
        <taxon>Eukaryota</taxon>
        <taxon>Viridiplantae</taxon>
        <taxon>Streptophyta</taxon>
        <taxon>Embryophyta</taxon>
        <taxon>Tracheophyta</taxon>
        <taxon>Spermatophyta</taxon>
        <taxon>Magnoliopsida</taxon>
        <taxon>Liliopsida</taxon>
        <taxon>Poales</taxon>
        <taxon>Poaceae</taxon>
        <taxon>BOP clade</taxon>
        <taxon>Oryzoideae</taxon>
        <taxon>Oryzeae</taxon>
        <taxon>Oryzinae</taxon>
        <taxon>Oryza</taxon>
    </lineage>
</organism>
<feature type="region of interest" description="Disordered" evidence="1">
    <location>
        <begin position="1"/>
        <end position="44"/>
    </location>
</feature>
<feature type="compositionally biased region" description="Basic residues" evidence="1">
    <location>
        <begin position="24"/>
        <end position="37"/>
    </location>
</feature>
<dbReference type="Gramene" id="OMERI02G01490.1">
    <property type="protein sequence ID" value="OMERI02G01490.1"/>
    <property type="gene ID" value="OMERI02G01490"/>
</dbReference>
<proteinExistence type="predicted"/>
<evidence type="ECO:0000313" key="2">
    <source>
        <dbReference type="EnsemblPlants" id="OMERI02G01490.1"/>
    </source>
</evidence>
<protein>
    <submittedName>
        <fullName evidence="2">Uncharacterized protein</fullName>
    </submittedName>
</protein>
<evidence type="ECO:0000313" key="3">
    <source>
        <dbReference type="Proteomes" id="UP000008021"/>
    </source>
</evidence>
<dbReference type="EnsemblPlants" id="OMERI02G01490.1">
    <property type="protein sequence ID" value="OMERI02G01490.1"/>
    <property type="gene ID" value="OMERI02G01490"/>
</dbReference>